<dbReference type="PROSITE" id="PS50090">
    <property type="entry name" value="MYB_LIKE"/>
    <property type="match status" value="1"/>
</dbReference>
<dbReference type="GO" id="GO:0003677">
    <property type="term" value="F:DNA binding"/>
    <property type="evidence" value="ECO:0007669"/>
    <property type="project" value="InterPro"/>
</dbReference>
<evidence type="ECO:0000256" key="2">
    <source>
        <dbReference type="ARBA" id="ARBA00023163"/>
    </source>
</evidence>
<dbReference type="InterPro" id="IPR001005">
    <property type="entry name" value="SANT/Myb"/>
</dbReference>
<dbReference type="Pfam" id="PF00249">
    <property type="entry name" value="Myb_DNA-binding"/>
    <property type="match status" value="1"/>
</dbReference>
<evidence type="ECO:0000256" key="4">
    <source>
        <dbReference type="SAM" id="MobiDB-lite"/>
    </source>
</evidence>
<dbReference type="InterPro" id="IPR009057">
    <property type="entry name" value="Homeodomain-like_sf"/>
</dbReference>
<feature type="compositionally biased region" description="Low complexity" evidence="4">
    <location>
        <begin position="341"/>
        <end position="350"/>
    </location>
</feature>
<evidence type="ECO:0000256" key="1">
    <source>
        <dbReference type="ARBA" id="ARBA00023015"/>
    </source>
</evidence>
<gene>
    <name evidence="7" type="ORF">BWQ96_09527</name>
</gene>
<feature type="region of interest" description="Disordered" evidence="4">
    <location>
        <begin position="240"/>
        <end position="354"/>
    </location>
</feature>
<organism evidence="7 8">
    <name type="scientific">Gracilariopsis chorda</name>
    <dbReference type="NCBI Taxonomy" id="448386"/>
    <lineage>
        <taxon>Eukaryota</taxon>
        <taxon>Rhodophyta</taxon>
        <taxon>Florideophyceae</taxon>
        <taxon>Rhodymeniophycidae</taxon>
        <taxon>Gracilariales</taxon>
        <taxon>Gracilariaceae</taxon>
        <taxon>Gracilariopsis</taxon>
    </lineage>
</organism>
<name>A0A2V3IF97_9FLOR</name>
<protein>
    <submittedName>
        <fullName evidence="7">Protein REVEILLE 8</fullName>
    </submittedName>
</protein>
<feature type="compositionally biased region" description="Low complexity" evidence="4">
    <location>
        <begin position="97"/>
        <end position="118"/>
    </location>
</feature>
<dbReference type="InterPro" id="IPR006447">
    <property type="entry name" value="Myb_dom_plants"/>
</dbReference>
<dbReference type="CDD" id="cd00167">
    <property type="entry name" value="SANT"/>
    <property type="match status" value="1"/>
</dbReference>
<evidence type="ECO:0000313" key="7">
    <source>
        <dbReference type="EMBL" id="PXF40765.1"/>
    </source>
</evidence>
<dbReference type="PANTHER" id="PTHR12802:SF155">
    <property type="entry name" value="DEUBIQUITINASE MYSM1"/>
    <property type="match status" value="1"/>
</dbReference>
<keyword evidence="2" id="KW-0804">Transcription</keyword>
<feature type="domain" description="HTH myb-type" evidence="6">
    <location>
        <begin position="22"/>
        <end position="74"/>
    </location>
</feature>
<evidence type="ECO:0000313" key="8">
    <source>
        <dbReference type="Proteomes" id="UP000247409"/>
    </source>
</evidence>
<feature type="compositionally biased region" description="Acidic residues" evidence="4">
    <location>
        <begin position="312"/>
        <end position="323"/>
    </location>
</feature>
<evidence type="ECO:0000259" key="6">
    <source>
        <dbReference type="PROSITE" id="PS51294"/>
    </source>
</evidence>
<dbReference type="PROSITE" id="PS51294">
    <property type="entry name" value="HTH_MYB"/>
    <property type="match status" value="1"/>
</dbReference>
<keyword evidence="8" id="KW-1185">Reference proteome</keyword>
<accession>A0A2V3IF97</accession>
<dbReference type="PANTHER" id="PTHR12802">
    <property type="entry name" value="SWI/SNF COMPLEX-RELATED"/>
    <property type="match status" value="1"/>
</dbReference>
<proteinExistence type="predicted"/>
<dbReference type="Gene3D" id="1.10.10.60">
    <property type="entry name" value="Homeodomain-like"/>
    <property type="match status" value="1"/>
</dbReference>
<dbReference type="NCBIfam" id="TIGR01557">
    <property type="entry name" value="myb_SHAQKYF"/>
    <property type="match status" value="1"/>
</dbReference>
<feature type="compositionally biased region" description="Polar residues" evidence="4">
    <location>
        <begin position="290"/>
        <end position="305"/>
    </location>
</feature>
<sequence length="431" mass="47580">MSSSSRGAERERKVARKKYVLTKRRVYWTPDEHKRFLTALALYGREWKAIERDVATKTAIQIRSHAQKYFLRLERDRSAALHAIPPPRPRKSRTRPSDSSAPVPTHSYPPSSLSPSRPHVLAPAPSPSQYNAASSTVSIAPAVPSSTPAPVTSYHPVYPYPPYTHPSHRYYSPPFMHHVSPYYSAYHPHPQPHPRSYYCTSACHVWPNSTIAPPPTHPHHLPDSPAVLYSSDLQANAPTSARPIKSVHPPHIMPSSRHPSSRLPHKRPPSNSHNPQEGHSPLKRLHLQYPAQNSQTAPSHQTLPKSSPEPQPEPEPEPDPEPDPDPHVEAQRKKDADSIGKRSSSAGSSGNEADIDTCSALSTSGESQCRKFHARRAAVVCQDGHVPPKIQQHEGDCMVASRLLALWIAAPTLPNPAPKDTQPAEGTPVQC</sequence>
<dbReference type="STRING" id="448386.A0A2V3IF97"/>
<comment type="caution">
    <text evidence="7">The sequence shown here is derived from an EMBL/GenBank/DDBJ whole genome shotgun (WGS) entry which is preliminary data.</text>
</comment>
<feature type="compositionally biased region" description="Basic residues" evidence="4">
    <location>
        <begin position="259"/>
        <end position="268"/>
    </location>
</feature>
<keyword evidence="3" id="KW-0539">Nucleus</keyword>
<dbReference type="OrthoDB" id="118550at2759"/>
<dbReference type="EMBL" id="NBIV01000261">
    <property type="protein sequence ID" value="PXF40765.1"/>
    <property type="molecule type" value="Genomic_DNA"/>
</dbReference>
<dbReference type="SMART" id="SM00717">
    <property type="entry name" value="SANT"/>
    <property type="match status" value="1"/>
</dbReference>
<dbReference type="Proteomes" id="UP000247409">
    <property type="component" value="Unassembled WGS sequence"/>
</dbReference>
<dbReference type="InterPro" id="IPR017930">
    <property type="entry name" value="Myb_dom"/>
</dbReference>
<keyword evidence="1" id="KW-0805">Transcription regulation</keyword>
<dbReference type="SUPFAM" id="SSF46689">
    <property type="entry name" value="Homeodomain-like"/>
    <property type="match status" value="1"/>
</dbReference>
<dbReference type="AlphaFoldDB" id="A0A2V3IF97"/>
<feature type="domain" description="Myb-like" evidence="5">
    <location>
        <begin position="24"/>
        <end position="70"/>
    </location>
</feature>
<evidence type="ECO:0000256" key="3">
    <source>
        <dbReference type="ARBA" id="ARBA00023242"/>
    </source>
</evidence>
<evidence type="ECO:0000259" key="5">
    <source>
        <dbReference type="PROSITE" id="PS50090"/>
    </source>
</evidence>
<feature type="region of interest" description="Disordered" evidence="4">
    <location>
        <begin position="80"/>
        <end position="132"/>
    </location>
</feature>
<reference evidence="7 8" key="1">
    <citation type="journal article" date="2018" name="Mol. Biol. Evol.">
        <title>Analysis of the draft genome of the red seaweed Gracilariopsis chorda provides insights into genome size evolution in Rhodophyta.</title>
        <authorList>
            <person name="Lee J."/>
            <person name="Yang E.C."/>
            <person name="Graf L."/>
            <person name="Yang J.H."/>
            <person name="Qiu H."/>
            <person name="Zel Zion U."/>
            <person name="Chan C.X."/>
            <person name="Stephens T.G."/>
            <person name="Weber A.P.M."/>
            <person name="Boo G.H."/>
            <person name="Boo S.M."/>
            <person name="Kim K.M."/>
            <person name="Shin Y."/>
            <person name="Jung M."/>
            <person name="Lee S.J."/>
            <person name="Yim H.S."/>
            <person name="Lee J.H."/>
            <person name="Bhattacharya D."/>
            <person name="Yoon H.S."/>
        </authorList>
    </citation>
    <scope>NUCLEOTIDE SEQUENCE [LARGE SCALE GENOMIC DNA]</scope>
    <source>
        <strain evidence="7 8">SKKU-2015</strain>
        <tissue evidence="7">Whole body</tissue>
    </source>
</reference>
<feature type="compositionally biased region" description="Basic and acidic residues" evidence="4">
    <location>
        <begin position="324"/>
        <end position="340"/>
    </location>
</feature>